<keyword evidence="3 8" id="KW-0812">Transmembrane</keyword>
<proteinExistence type="inferred from homology"/>
<keyword evidence="6 8" id="KW-0675">Receptor</keyword>
<dbReference type="EMBL" id="JBJJXI010000021">
    <property type="protein sequence ID" value="KAL3405435.1"/>
    <property type="molecule type" value="Genomic_DNA"/>
</dbReference>
<comment type="function">
    <text evidence="8">Gustatory receptor which mediates acceptance or avoidance behavior, depending on its substrates.</text>
</comment>
<evidence type="ECO:0000256" key="7">
    <source>
        <dbReference type="ARBA" id="ARBA00023224"/>
    </source>
</evidence>
<evidence type="ECO:0000256" key="1">
    <source>
        <dbReference type="ARBA" id="ARBA00004651"/>
    </source>
</evidence>
<evidence type="ECO:0000256" key="5">
    <source>
        <dbReference type="ARBA" id="ARBA00023136"/>
    </source>
</evidence>
<gene>
    <name evidence="9" type="ORF">TKK_002442</name>
</gene>
<dbReference type="Pfam" id="PF08395">
    <property type="entry name" value="7tm_7"/>
    <property type="match status" value="1"/>
</dbReference>
<evidence type="ECO:0000256" key="4">
    <source>
        <dbReference type="ARBA" id="ARBA00022989"/>
    </source>
</evidence>
<evidence type="ECO:0000313" key="9">
    <source>
        <dbReference type="EMBL" id="KAL3405435.1"/>
    </source>
</evidence>
<evidence type="ECO:0000256" key="3">
    <source>
        <dbReference type="ARBA" id="ARBA00022692"/>
    </source>
</evidence>
<feature type="transmembrane region" description="Helical" evidence="8">
    <location>
        <begin position="376"/>
        <end position="401"/>
    </location>
</feature>
<feature type="transmembrane region" description="Helical" evidence="8">
    <location>
        <begin position="162"/>
        <end position="187"/>
    </location>
</feature>
<evidence type="ECO:0000256" key="8">
    <source>
        <dbReference type="RuleBase" id="RU363108"/>
    </source>
</evidence>
<evidence type="ECO:0000256" key="6">
    <source>
        <dbReference type="ARBA" id="ARBA00023170"/>
    </source>
</evidence>
<name>A0ABD2XJI0_9HYME</name>
<feature type="transmembrane region" description="Helical" evidence="8">
    <location>
        <begin position="34"/>
        <end position="58"/>
    </location>
</feature>
<dbReference type="InterPro" id="IPR013604">
    <property type="entry name" value="7TM_chemorcpt"/>
</dbReference>
<dbReference type="Proteomes" id="UP001627154">
    <property type="component" value="Unassembled WGS sequence"/>
</dbReference>
<keyword evidence="7 8" id="KW-0807">Transducer</keyword>
<comment type="similarity">
    <text evidence="8">Belongs to the insect chemoreceptor superfamily. Gustatory receptor (GR) family.</text>
</comment>
<comment type="subcellular location">
    <subcellularLocation>
        <location evidence="1 8">Cell membrane</location>
        <topology evidence="1 8">Multi-pass membrane protein</topology>
    </subcellularLocation>
</comment>
<organism evidence="9 10">
    <name type="scientific">Trichogramma kaykai</name>
    <dbReference type="NCBI Taxonomy" id="54128"/>
    <lineage>
        <taxon>Eukaryota</taxon>
        <taxon>Metazoa</taxon>
        <taxon>Ecdysozoa</taxon>
        <taxon>Arthropoda</taxon>
        <taxon>Hexapoda</taxon>
        <taxon>Insecta</taxon>
        <taxon>Pterygota</taxon>
        <taxon>Neoptera</taxon>
        <taxon>Endopterygota</taxon>
        <taxon>Hymenoptera</taxon>
        <taxon>Apocrita</taxon>
        <taxon>Proctotrupomorpha</taxon>
        <taxon>Chalcidoidea</taxon>
        <taxon>Trichogrammatidae</taxon>
        <taxon>Trichogramma</taxon>
    </lineage>
</organism>
<keyword evidence="10" id="KW-1185">Reference proteome</keyword>
<dbReference type="GO" id="GO:0005886">
    <property type="term" value="C:plasma membrane"/>
    <property type="evidence" value="ECO:0007669"/>
    <property type="project" value="UniProtKB-SubCell"/>
</dbReference>
<evidence type="ECO:0000313" key="10">
    <source>
        <dbReference type="Proteomes" id="UP001627154"/>
    </source>
</evidence>
<dbReference type="PANTHER" id="PTHR21143:SF133">
    <property type="entry name" value="GUSTATORY AND PHEROMONE RECEPTOR 32A-RELATED"/>
    <property type="match status" value="1"/>
</dbReference>
<keyword evidence="2 8" id="KW-1003">Cell membrane</keyword>
<feature type="transmembrane region" description="Helical" evidence="8">
    <location>
        <begin position="277"/>
        <end position="298"/>
    </location>
</feature>
<keyword evidence="4 8" id="KW-1133">Transmembrane helix</keyword>
<comment type="caution">
    <text evidence="9">The sequence shown here is derived from an EMBL/GenBank/DDBJ whole genome shotgun (WGS) entry which is preliminary data.</text>
</comment>
<dbReference type="AlphaFoldDB" id="A0ABD2XJI0"/>
<feature type="transmembrane region" description="Helical" evidence="8">
    <location>
        <begin position="70"/>
        <end position="95"/>
    </location>
</feature>
<feature type="transmembrane region" description="Helical" evidence="8">
    <location>
        <begin position="133"/>
        <end position="156"/>
    </location>
</feature>
<sequence>MKREIKNIVEAYQPLLWLNRILGLAVFEVPIGRVWFFFSIFYALIRSLGYGFLLWYAFQLIPSMPPSYHSVILMFRIIVYINVVIASVTTILGIYNHKKTKKFFKNVSMIDATLECFEIEPVYYDDLKENVRLVLAWLIGVIIIFTCDLILIYAIFHHLGHALAVVAAFEIPLQINSMIEVNFIVYIRTIGRRFEKLNDLIKNITTHPSQNDLQHVKSLDLLSPKKTKKNKNKISVRSSSYIRNKYDVEIILKMSRQLHLNLCTTSREVNQTLSKPISMQIASSFFILTGFGYCIYLVYHLPNVSLPRKIQLFCSLGAWIVVIVWRMLQVVRTTVKVSSEAHKVSQIAHEIHVTKFQSKLVDDIHQLSLQVMQHPLYFSACGLIVLDFKYFVGSVTTYWMILIQNQPDMIRAANVLVSSQDDNNTLSTTAP</sequence>
<dbReference type="GO" id="GO:0007165">
    <property type="term" value="P:signal transduction"/>
    <property type="evidence" value="ECO:0007669"/>
    <property type="project" value="UniProtKB-KW"/>
</dbReference>
<accession>A0ABD2XJI0</accession>
<reference evidence="9 10" key="1">
    <citation type="journal article" date="2024" name="bioRxiv">
        <title>A reference genome for Trichogramma kaykai: A tiny desert-dwelling parasitoid wasp with competing sex-ratio distorters.</title>
        <authorList>
            <person name="Culotta J."/>
            <person name="Lindsey A.R."/>
        </authorList>
    </citation>
    <scope>NUCLEOTIDE SEQUENCE [LARGE SCALE GENOMIC DNA]</scope>
    <source>
        <strain evidence="9 10">KSX58</strain>
    </source>
</reference>
<evidence type="ECO:0000256" key="2">
    <source>
        <dbReference type="ARBA" id="ARBA00022475"/>
    </source>
</evidence>
<protein>
    <recommendedName>
        <fullName evidence="8">Gustatory receptor</fullName>
    </recommendedName>
</protein>
<feature type="transmembrane region" description="Helical" evidence="8">
    <location>
        <begin position="310"/>
        <end position="328"/>
    </location>
</feature>
<keyword evidence="5 8" id="KW-0472">Membrane</keyword>
<dbReference type="PANTHER" id="PTHR21143">
    <property type="entry name" value="INVERTEBRATE GUSTATORY RECEPTOR"/>
    <property type="match status" value="1"/>
</dbReference>